<keyword evidence="2" id="KW-1185">Reference proteome</keyword>
<organism evidence="1 2">
    <name type="scientific">Prorocentrum cordatum</name>
    <dbReference type="NCBI Taxonomy" id="2364126"/>
    <lineage>
        <taxon>Eukaryota</taxon>
        <taxon>Sar</taxon>
        <taxon>Alveolata</taxon>
        <taxon>Dinophyceae</taxon>
        <taxon>Prorocentrales</taxon>
        <taxon>Prorocentraceae</taxon>
        <taxon>Prorocentrum</taxon>
    </lineage>
</organism>
<accession>A0ABN9W5B6</accession>
<evidence type="ECO:0008006" key="3">
    <source>
        <dbReference type="Google" id="ProtNLM"/>
    </source>
</evidence>
<evidence type="ECO:0000313" key="1">
    <source>
        <dbReference type="EMBL" id="CAK0881304.1"/>
    </source>
</evidence>
<dbReference type="EMBL" id="CAUYUJ010018175">
    <property type="protein sequence ID" value="CAK0881304.1"/>
    <property type="molecule type" value="Genomic_DNA"/>
</dbReference>
<sequence>MLDDWRGPRPCASRCEVATERRGRTQTWSEALRLFREESRQRARLSPGRYTATASACGKGEQWQWALSLLDEMIEEKVQASSATVLGSAHVKEAGSGSGPCRC</sequence>
<dbReference type="InterPro" id="IPR011990">
    <property type="entry name" value="TPR-like_helical_dom_sf"/>
</dbReference>
<dbReference type="NCBIfam" id="TIGR00756">
    <property type="entry name" value="PPR"/>
    <property type="match status" value="1"/>
</dbReference>
<proteinExistence type="predicted"/>
<comment type="caution">
    <text evidence="1">The sequence shown here is derived from an EMBL/GenBank/DDBJ whole genome shotgun (WGS) entry which is preliminary data.</text>
</comment>
<reference evidence="1" key="1">
    <citation type="submission" date="2023-10" db="EMBL/GenBank/DDBJ databases">
        <authorList>
            <person name="Chen Y."/>
            <person name="Shah S."/>
            <person name="Dougan E. K."/>
            <person name="Thang M."/>
            <person name="Chan C."/>
        </authorList>
    </citation>
    <scope>NUCLEOTIDE SEQUENCE [LARGE SCALE GENOMIC DNA]</scope>
</reference>
<dbReference type="InterPro" id="IPR002885">
    <property type="entry name" value="PPR_rpt"/>
</dbReference>
<evidence type="ECO:0000313" key="2">
    <source>
        <dbReference type="Proteomes" id="UP001189429"/>
    </source>
</evidence>
<protein>
    <recommendedName>
        <fullName evidence="3">Pentatricopeptide repeat-containing protein</fullName>
    </recommendedName>
</protein>
<dbReference type="Gene3D" id="1.25.40.10">
    <property type="entry name" value="Tetratricopeptide repeat domain"/>
    <property type="match status" value="1"/>
</dbReference>
<dbReference type="Proteomes" id="UP001189429">
    <property type="component" value="Unassembled WGS sequence"/>
</dbReference>
<name>A0ABN9W5B6_9DINO</name>
<gene>
    <name evidence="1" type="ORF">PCOR1329_LOCUS64209</name>
</gene>